<evidence type="ECO:0000313" key="2">
    <source>
        <dbReference type="Proteomes" id="UP001054252"/>
    </source>
</evidence>
<evidence type="ECO:0000313" key="1">
    <source>
        <dbReference type="EMBL" id="GKU86684.1"/>
    </source>
</evidence>
<accession>A0AAV5HM26</accession>
<gene>
    <name evidence="1" type="ORF">SLEP1_g1177</name>
</gene>
<name>A0AAV5HM26_9ROSI</name>
<comment type="caution">
    <text evidence="1">The sequence shown here is derived from an EMBL/GenBank/DDBJ whole genome shotgun (WGS) entry which is preliminary data.</text>
</comment>
<dbReference type="Proteomes" id="UP001054252">
    <property type="component" value="Unassembled WGS sequence"/>
</dbReference>
<protein>
    <submittedName>
        <fullName evidence="1">Uncharacterized protein</fullName>
    </submittedName>
</protein>
<proteinExistence type="predicted"/>
<dbReference type="AlphaFoldDB" id="A0AAV5HM26"/>
<keyword evidence="2" id="KW-1185">Reference proteome</keyword>
<organism evidence="1 2">
    <name type="scientific">Rubroshorea leprosula</name>
    <dbReference type="NCBI Taxonomy" id="152421"/>
    <lineage>
        <taxon>Eukaryota</taxon>
        <taxon>Viridiplantae</taxon>
        <taxon>Streptophyta</taxon>
        <taxon>Embryophyta</taxon>
        <taxon>Tracheophyta</taxon>
        <taxon>Spermatophyta</taxon>
        <taxon>Magnoliopsida</taxon>
        <taxon>eudicotyledons</taxon>
        <taxon>Gunneridae</taxon>
        <taxon>Pentapetalae</taxon>
        <taxon>rosids</taxon>
        <taxon>malvids</taxon>
        <taxon>Malvales</taxon>
        <taxon>Dipterocarpaceae</taxon>
        <taxon>Rubroshorea</taxon>
    </lineage>
</organism>
<dbReference type="EMBL" id="BPVZ01000001">
    <property type="protein sequence ID" value="GKU86684.1"/>
    <property type="molecule type" value="Genomic_DNA"/>
</dbReference>
<reference evidence="1 2" key="1">
    <citation type="journal article" date="2021" name="Commun. Biol.">
        <title>The genome of Shorea leprosula (Dipterocarpaceae) highlights the ecological relevance of drought in aseasonal tropical rainforests.</title>
        <authorList>
            <person name="Ng K.K.S."/>
            <person name="Kobayashi M.J."/>
            <person name="Fawcett J.A."/>
            <person name="Hatakeyama M."/>
            <person name="Paape T."/>
            <person name="Ng C.H."/>
            <person name="Ang C.C."/>
            <person name="Tnah L.H."/>
            <person name="Lee C.T."/>
            <person name="Nishiyama T."/>
            <person name="Sese J."/>
            <person name="O'Brien M.J."/>
            <person name="Copetti D."/>
            <person name="Mohd Noor M.I."/>
            <person name="Ong R.C."/>
            <person name="Putra M."/>
            <person name="Sireger I.Z."/>
            <person name="Indrioko S."/>
            <person name="Kosugi Y."/>
            <person name="Izuno A."/>
            <person name="Isagi Y."/>
            <person name="Lee S.L."/>
            <person name="Shimizu K.K."/>
        </authorList>
    </citation>
    <scope>NUCLEOTIDE SEQUENCE [LARGE SCALE GENOMIC DNA]</scope>
    <source>
        <strain evidence="1">214</strain>
    </source>
</reference>
<sequence>MPAAPLSDVPPTLANDASGEDLWQLLPSFSRLAC</sequence>